<keyword evidence="1" id="KW-1133">Transmembrane helix</keyword>
<protein>
    <submittedName>
        <fullName evidence="2">Uncharacterized protein</fullName>
    </submittedName>
</protein>
<comment type="caution">
    <text evidence="2">The sequence shown here is derived from an EMBL/GenBank/DDBJ whole genome shotgun (WGS) entry which is preliminary data.</text>
</comment>
<evidence type="ECO:0000256" key="1">
    <source>
        <dbReference type="SAM" id="Phobius"/>
    </source>
</evidence>
<accession>A0A510YBK0</accession>
<proteinExistence type="predicted"/>
<keyword evidence="3" id="KW-1185">Reference proteome</keyword>
<dbReference type="OrthoDB" id="2969496at2"/>
<evidence type="ECO:0000313" key="2">
    <source>
        <dbReference type="EMBL" id="GEK60011.1"/>
    </source>
</evidence>
<dbReference type="EMBL" id="BJUN01000025">
    <property type="protein sequence ID" value="GEK60011.1"/>
    <property type="molecule type" value="Genomic_DNA"/>
</dbReference>
<organism evidence="2 3">
    <name type="scientific">Marinococcus halophilus</name>
    <dbReference type="NCBI Taxonomy" id="1371"/>
    <lineage>
        <taxon>Bacteria</taxon>
        <taxon>Bacillati</taxon>
        <taxon>Bacillota</taxon>
        <taxon>Bacilli</taxon>
        <taxon>Bacillales</taxon>
        <taxon>Bacillaceae</taxon>
        <taxon>Marinococcus</taxon>
    </lineage>
</organism>
<sequence>MMNLFFFSLVNEGLSAVFSVALTQEYVFFLFSFIFFILLRPLCFLWMPSLEHLLRCAWYGIIAVAFFQEWAGTLIILFFALSAECWHLLFAALETKTKKSPA</sequence>
<evidence type="ECO:0000313" key="3">
    <source>
        <dbReference type="Proteomes" id="UP000321051"/>
    </source>
</evidence>
<keyword evidence="1" id="KW-0812">Transmembrane</keyword>
<dbReference type="AlphaFoldDB" id="A0A510YBK0"/>
<feature type="transmembrane region" description="Helical" evidence="1">
    <location>
        <begin position="58"/>
        <end position="81"/>
    </location>
</feature>
<keyword evidence="1" id="KW-0472">Membrane</keyword>
<gene>
    <name evidence="2" type="ORF">MHA01_29160</name>
</gene>
<feature type="transmembrane region" description="Helical" evidence="1">
    <location>
        <begin position="26"/>
        <end position="46"/>
    </location>
</feature>
<dbReference type="Proteomes" id="UP000321051">
    <property type="component" value="Unassembled WGS sequence"/>
</dbReference>
<dbReference type="RefSeq" id="WP_143745406.1">
    <property type="nucleotide sequence ID" value="NZ_BJUN01000025.1"/>
</dbReference>
<reference evidence="2 3" key="1">
    <citation type="submission" date="2019-07" db="EMBL/GenBank/DDBJ databases">
        <title>Whole genome shotgun sequence of Marinococcus halophilus NBRC 102359.</title>
        <authorList>
            <person name="Hosoyama A."/>
            <person name="Uohara A."/>
            <person name="Ohji S."/>
            <person name="Ichikawa N."/>
        </authorList>
    </citation>
    <scope>NUCLEOTIDE SEQUENCE [LARGE SCALE GENOMIC DNA]</scope>
    <source>
        <strain evidence="2 3">NBRC 102359</strain>
    </source>
</reference>
<dbReference type="STRING" id="1371.GCA_900166605_01321"/>
<name>A0A510YBK0_MARHA</name>